<dbReference type="Proteomes" id="UP001343257">
    <property type="component" value="Unassembled WGS sequence"/>
</dbReference>
<name>A0ABU6PR38_9BACL</name>
<feature type="transmembrane region" description="Helical" evidence="1">
    <location>
        <begin position="49"/>
        <end position="71"/>
    </location>
</feature>
<accession>A0ABU6PR38</accession>
<protein>
    <submittedName>
        <fullName evidence="2">Uncharacterized protein</fullName>
    </submittedName>
</protein>
<organism evidence="2 3">
    <name type="scientific">Paenibacillus chibensis</name>
    <dbReference type="NCBI Taxonomy" id="59846"/>
    <lineage>
        <taxon>Bacteria</taxon>
        <taxon>Bacillati</taxon>
        <taxon>Bacillota</taxon>
        <taxon>Bacilli</taxon>
        <taxon>Bacillales</taxon>
        <taxon>Paenibacillaceae</taxon>
        <taxon>Paenibacillus</taxon>
    </lineage>
</organism>
<evidence type="ECO:0000313" key="3">
    <source>
        <dbReference type="Proteomes" id="UP001343257"/>
    </source>
</evidence>
<comment type="caution">
    <text evidence="2">The sequence shown here is derived from an EMBL/GenBank/DDBJ whole genome shotgun (WGS) entry which is preliminary data.</text>
</comment>
<feature type="transmembrane region" description="Helical" evidence="1">
    <location>
        <begin position="9"/>
        <end position="29"/>
    </location>
</feature>
<proteinExistence type="predicted"/>
<keyword evidence="1" id="KW-0472">Membrane</keyword>
<keyword evidence="3" id="KW-1185">Reference proteome</keyword>
<feature type="transmembrane region" description="Helical" evidence="1">
    <location>
        <begin position="121"/>
        <end position="139"/>
    </location>
</feature>
<keyword evidence="1" id="KW-1133">Transmembrane helix</keyword>
<reference evidence="2 3" key="1">
    <citation type="submission" date="2023-03" db="EMBL/GenBank/DDBJ databases">
        <title>Bacillus Genome Sequencing.</title>
        <authorList>
            <person name="Dunlap C."/>
        </authorList>
    </citation>
    <scope>NUCLEOTIDE SEQUENCE [LARGE SCALE GENOMIC DNA]</scope>
    <source>
        <strain evidence="2 3">NRS-52</strain>
    </source>
</reference>
<evidence type="ECO:0000256" key="1">
    <source>
        <dbReference type="SAM" id="Phobius"/>
    </source>
</evidence>
<keyword evidence="1" id="KW-0812">Transmembrane</keyword>
<feature type="transmembrane region" description="Helical" evidence="1">
    <location>
        <begin position="91"/>
        <end position="109"/>
    </location>
</feature>
<evidence type="ECO:0000313" key="2">
    <source>
        <dbReference type="EMBL" id="MED5017333.1"/>
    </source>
</evidence>
<dbReference type="EMBL" id="JARTLD010000023">
    <property type="protein sequence ID" value="MED5017333.1"/>
    <property type="molecule type" value="Genomic_DNA"/>
</dbReference>
<sequence length="154" mass="16958">MGKYLTRKIIAAVLSAVVFCLFLAGVWMMTLSENGSDSGSSPYSFMGLFFIYLIYGTPFYLVFGTAVSFLVDTWRNQRIRRGRKLHPAIAALLYAVAGALLFILFMSYVTTGFSSAMMGVSYLYSGLYGAAAGWIYWAWDGVLVAAFRRGSANP</sequence>
<gene>
    <name evidence="2" type="ORF">P9847_08420</name>
</gene>
<dbReference type="RefSeq" id="WP_328276949.1">
    <property type="nucleotide sequence ID" value="NZ_JARTLD010000023.1"/>
</dbReference>